<evidence type="ECO:0000256" key="1">
    <source>
        <dbReference type="SAM" id="Phobius"/>
    </source>
</evidence>
<feature type="transmembrane region" description="Helical" evidence="1">
    <location>
        <begin position="35"/>
        <end position="53"/>
    </location>
</feature>
<keyword evidence="1" id="KW-1133">Transmembrane helix</keyword>
<feature type="transmembrane region" description="Helical" evidence="1">
    <location>
        <begin position="65"/>
        <end position="89"/>
    </location>
</feature>
<keyword evidence="1" id="KW-0472">Membrane</keyword>
<evidence type="ECO:0000313" key="3">
    <source>
        <dbReference type="Proteomes" id="UP000307943"/>
    </source>
</evidence>
<dbReference type="AlphaFoldDB" id="A0A5C4T0W2"/>
<sequence>MAYLSLALFIVTSVTLVYSFLFPFEAGHPLQGSWFFLIMITSPIGLLLALTGLPKEPKKAPMVVVWASIGHGLLMLFLVLYMTLGYLIFGV</sequence>
<protein>
    <submittedName>
        <fullName evidence="2">Uncharacterized protein</fullName>
    </submittedName>
</protein>
<dbReference type="Proteomes" id="UP000307943">
    <property type="component" value="Unassembled WGS sequence"/>
</dbReference>
<organism evidence="2 3">
    <name type="scientific">Paenibacillus hemerocallicola</name>
    <dbReference type="NCBI Taxonomy" id="1172614"/>
    <lineage>
        <taxon>Bacteria</taxon>
        <taxon>Bacillati</taxon>
        <taxon>Bacillota</taxon>
        <taxon>Bacilli</taxon>
        <taxon>Bacillales</taxon>
        <taxon>Paenibacillaceae</taxon>
        <taxon>Paenibacillus</taxon>
    </lineage>
</organism>
<reference evidence="2 3" key="1">
    <citation type="submission" date="2019-05" db="EMBL/GenBank/DDBJ databases">
        <title>We sequenced the genome of Paenibacillus hemerocallicola KCTC 33185 for further insight into its adaptation and study the phylogeny of Paenibacillus.</title>
        <authorList>
            <person name="Narsing Rao M.P."/>
        </authorList>
    </citation>
    <scope>NUCLEOTIDE SEQUENCE [LARGE SCALE GENOMIC DNA]</scope>
    <source>
        <strain evidence="2 3">KCTC 33185</strain>
    </source>
</reference>
<evidence type="ECO:0000313" key="2">
    <source>
        <dbReference type="EMBL" id="TNJ61589.1"/>
    </source>
</evidence>
<proteinExistence type="predicted"/>
<accession>A0A5C4T0W2</accession>
<dbReference type="EMBL" id="VDCQ01000073">
    <property type="protein sequence ID" value="TNJ61589.1"/>
    <property type="molecule type" value="Genomic_DNA"/>
</dbReference>
<comment type="caution">
    <text evidence="2">The sequence shown here is derived from an EMBL/GenBank/DDBJ whole genome shotgun (WGS) entry which is preliminary data.</text>
</comment>
<gene>
    <name evidence="2" type="ORF">FE784_34075</name>
</gene>
<name>A0A5C4T0W2_9BACL</name>
<dbReference type="OrthoDB" id="2619266at2"/>
<keyword evidence="3" id="KW-1185">Reference proteome</keyword>
<keyword evidence="1" id="KW-0812">Transmembrane</keyword>